<dbReference type="InterPro" id="IPR011990">
    <property type="entry name" value="TPR-like_helical_dom_sf"/>
</dbReference>
<feature type="domain" description="PIN" evidence="3">
    <location>
        <begin position="984"/>
        <end position="1097"/>
    </location>
</feature>
<dbReference type="Proteomes" id="UP000321935">
    <property type="component" value="Unassembled WGS sequence"/>
</dbReference>
<dbReference type="InterPro" id="IPR054610">
    <property type="entry name" value="NNH"/>
</dbReference>
<dbReference type="InterPro" id="IPR051012">
    <property type="entry name" value="CellSynth/LPSAsmb/PSIAsmb"/>
</dbReference>
<dbReference type="InterPro" id="IPR048987">
    <property type="entry name" value="PIN-TPR-GreABC"/>
</dbReference>
<keyword evidence="2" id="KW-0802">TPR repeat</keyword>
<reference evidence="5 6" key="1">
    <citation type="submission" date="2019-08" db="EMBL/GenBank/DDBJ databases">
        <title>Genomes sequence of Algoriphagus aquimarinus ACAM450.</title>
        <authorList>
            <person name="Bowman J.P."/>
        </authorList>
    </citation>
    <scope>NUCLEOTIDE SEQUENCE [LARGE SCALE GENOMIC DNA]</scope>
    <source>
        <strain evidence="5 6">ACAM 450</strain>
    </source>
</reference>
<dbReference type="RefSeq" id="WP_146915636.1">
    <property type="nucleotide sequence ID" value="NZ_VORW01000002.1"/>
</dbReference>
<organism evidence="5 6">
    <name type="scientific">Algoriphagus aquimarinus</name>
    <dbReference type="NCBI Taxonomy" id="237018"/>
    <lineage>
        <taxon>Bacteria</taxon>
        <taxon>Pseudomonadati</taxon>
        <taxon>Bacteroidota</taxon>
        <taxon>Cytophagia</taxon>
        <taxon>Cytophagales</taxon>
        <taxon>Cyclobacteriaceae</taxon>
        <taxon>Algoriphagus</taxon>
    </lineage>
</organism>
<dbReference type="SMART" id="SM00028">
    <property type="entry name" value="TPR"/>
    <property type="match status" value="7"/>
</dbReference>
<evidence type="ECO:0008006" key="7">
    <source>
        <dbReference type="Google" id="ProtNLM"/>
    </source>
</evidence>
<dbReference type="OrthoDB" id="9803982at2"/>
<evidence type="ECO:0000259" key="3">
    <source>
        <dbReference type="Pfam" id="PF20698"/>
    </source>
</evidence>
<evidence type="ECO:0000313" key="5">
    <source>
        <dbReference type="EMBL" id="TXE13487.1"/>
    </source>
</evidence>
<dbReference type="PANTHER" id="PTHR45586">
    <property type="entry name" value="TPR REPEAT-CONTAINING PROTEIN PA4667"/>
    <property type="match status" value="1"/>
</dbReference>
<dbReference type="PANTHER" id="PTHR45586:SF1">
    <property type="entry name" value="LIPOPOLYSACCHARIDE ASSEMBLY PROTEIN B"/>
    <property type="match status" value="1"/>
</dbReference>
<dbReference type="SUPFAM" id="SSF48452">
    <property type="entry name" value="TPR-like"/>
    <property type="match status" value="2"/>
</dbReference>
<dbReference type="Pfam" id="PF20698">
    <property type="entry name" value="PIN-TPR-GreABC"/>
    <property type="match status" value="1"/>
</dbReference>
<feature type="domain" description="NACHT N-terminal helical" evidence="4">
    <location>
        <begin position="27"/>
        <end position="141"/>
    </location>
</feature>
<sequence length="1255" mass="145830">MESSSLKILLSPLIRVLSYIVKLSKSKLEKDLYWYEKLSKIYQIKLQDDFDSIYVATLYKLLIEREKKRDIIRIFEIEEVKNEFKNSIYKGDDSSFNLSIDDNVHTNPKLRKLKDLDLDVLEELSDFRKTFKTVVNETRRPKELESEDRANKIENKLNIIDIGIQQLSHNEKQYFEDLKVPDELRGRKAVSEALKFYDKLIKEKFDIGNNLFKYKLLVSKGFCLLDLIRNKEAAKLFIEALQYNPDSDRALAFASLGYFLLKRGDDAEIYAQKSLERNPLNENAYSTLINVWSNKMPFDEIEGKLPEEIKDGKDISYQMGRIYYLNGDLKNAERWHRRALVKRNDRDEDIIGALGSLIIEQSLNPFHYVTNQLDDTALEHIKEGRDFLLEAWEKVKQTDLAKSRVVWLINISIADKILNDPENALYNLKRAYEIAPDDFDVVKRLAIGYFDMGRYDDAYDKIQECQNIKNEEELSVFEAEIQYAKYDFKGCLNTIEKLDFNKLEKRTHQELSFLKIACYSSSKNHEEALKFCDQLLADKEYVLRAYLTKSRIYKSIGDYEGFKDYLDKAITSADDNTSVENLHDLVSLMAQDNRHKQSIEFLEKIVNRTVYSKQSQLLIECLIEAGKLNDALELINSLKAKNENEFLIDAEFRIYHQIHDYPKAIELCEQYLEKKPNNAIVKLRLATIFSLQGDIDLLKPLVLSIDDFEDQSLDFKIQLCAFIIQCKQSLKAIEILYQVRRENYSNGRIHLAYFQLFIKVEEEIVQKFLDKEIVEFDTTVKLHNSDNDQTTSKTVLKSSDVRSYQNEIGLDHQMTSDLLGKKIGDKVYDSNGVSLEIVGIAHKYLTAQHESMQLLENQFQDISGFQSFKLKRAPGEKPDFERDLAPMLKKIDEDRSFFDQLENQYENGLPLGTFASFSKRNPIKVWSHFIQLGSPGIHHFRNSQEHNYGISLITSGVDLAFSSSAILSSYAVMKEKLPLIKNNFIVSQSFINELNELITELGESFQKGGYLTVGKKNGKYFRENITSEQLENNVQYYSDLKKWVEENFIIQPNYDEIKIEKGEKDRLDGLFGESFIDAAFIAKAKKGLLIDDDANFRGIVKQEYNINGVSIYSLIRSFSDQNLISKDEESRILYDLACINYNLIPPSVQLLNYALNELKFQLKFPLTNLLDSLGTEIFEVNISIVILVQFLKQVYLVAGDLVFQKVADYVIKVVMRRNPYPQAKMIFFSLAETHFKLLVLQRQTLYSIWKNYEII</sequence>
<protein>
    <recommendedName>
        <fullName evidence="7">Tetratricopeptide repeat protein</fullName>
    </recommendedName>
</protein>
<dbReference type="EMBL" id="VORW01000002">
    <property type="protein sequence ID" value="TXE13487.1"/>
    <property type="molecule type" value="Genomic_DNA"/>
</dbReference>
<accession>A0A5C7AZ63</accession>
<evidence type="ECO:0000259" key="4">
    <source>
        <dbReference type="Pfam" id="PF22736"/>
    </source>
</evidence>
<evidence type="ECO:0000313" key="6">
    <source>
        <dbReference type="Proteomes" id="UP000321935"/>
    </source>
</evidence>
<dbReference type="AlphaFoldDB" id="A0A5C7AZ63"/>
<dbReference type="InterPro" id="IPR019734">
    <property type="entry name" value="TPR_rpt"/>
</dbReference>
<evidence type="ECO:0000256" key="1">
    <source>
        <dbReference type="ARBA" id="ARBA00022737"/>
    </source>
</evidence>
<keyword evidence="1" id="KW-0677">Repeat</keyword>
<evidence type="ECO:0000256" key="2">
    <source>
        <dbReference type="ARBA" id="ARBA00022803"/>
    </source>
</evidence>
<dbReference type="Pfam" id="PF22736">
    <property type="entry name" value="NNH5"/>
    <property type="match status" value="1"/>
</dbReference>
<dbReference type="Gene3D" id="1.25.40.10">
    <property type="entry name" value="Tetratricopeptide repeat domain"/>
    <property type="match status" value="3"/>
</dbReference>
<gene>
    <name evidence="5" type="ORF">ESV85_05800</name>
</gene>
<name>A0A5C7AZ63_9BACT</name>
<comment type="caution">
    <text evidence="5">The sequence shown here is derived from an EMBL/GenBank/DDBJ whole genome shotgun (WGS) entry which is preliminary data.</text>
</comment>
<proteinExistence type="predicted"/>